<keyword evidence="1" id="KW-0472">Membrane</keyword>
<dbReference type="Proteomes" id="UP000044806">
    <property type="component" value="Unassembled WGS sequence"/>
</dbReference>
<accession>A0A655R5S1</accession>
<keyword evidence="1" id="KW-0812">Transmembrane</keyword>
<keyword evidence="1" id="KW-1133">Transmembrane helix</keyword>
<dbReference type="AlphaFoldDB" id="A0A655R5S1"/>
<proteinExistence type="predicted"/>
<evidence type="ECO:0000313" key="3">
    <source>
        <dbReference type="Proteomes" id="UP000044806"/>
    </source>
</evidence>
<organism evidence="2 3">
    <name type="scientific">Vibrio cholerae</name>
    <dbReference type="NCBI Taxonomy" id="666"/>
    <lineage>
        <taxon>Bacteria</taxon>
        <taxon>Pseudomonadati</taxon>
        <taxon>Pseudomonadota</taxon>
        <taxon>Gammaproteobacteria</taxon>
        <taxon>Vibrionales</taxon>
        <taxon>Vibrionaceae</taxon>
        <taxon>Vibrio</taxon>
    </lineage>
</organism>
<dbReference type="EMBL" id="CWOW01000014">
    <property type="protein sequence ID" value="CSA88940.1"/>
    <property type="molecule type" value="Genomic_DNA"/>
</dbReference>
<reference evidence="2 3" key="1">
    <citation type="submission" date="2015-07" db="EMBL/GenBank/DDBJ databases">
        <authorList>
            <consortium name="Pathogen Informatics"/>
        </authorList>
    </citation>
    <scope>NUCLEOTIDE SEQUENCE [LARGE SCALE GENOMIC DNA]</scope>
    <source>
        <strain evidence="2 3">A51</strain>
    </source>
</reference>
<evidence type="ECO:0000256" key="1">
    <source>
        <dbReference type="SAM" id="Phobius"/>
    </source>
</evidence>
<sequence length="83" mass="9566">MRRCHLTGHKLIPNQGIQLVCIRFHSFQIVGGDSHIRRTNRFVRLLGILLAAIHIWLARQIRLTVMLGDVATQILNRFRTQVG</sequence>
<evidence type="ECO:0000313" key="2">
    <source>
        <dbReference type="EMBL" id="CSA88940.1"/>
    </source>
</evidence>
<gene>
    <name evidence="2" type="ORF">ERS013165_02695</name>
</gene>
<name>A0A655R5S1_VIBCL</name>
<protein>
    <submittedName>
        <fullName evidence="2">Uncharacterized protein</fullName>
    </submittedName>
</protein>
<feature type="transmembrane region" description="Helical" evidence="1">
    <location>
        <begin position="42"/>
        <end position="58"/>
    </location>
</feature>